<evidence type="ECO:0000313" key="8">
    <source>
        <dbReference type="WBParaSite" id="Csp11.Scaffold630.g20834.t1"/>
    </source>
</evidence>
<name>A0A1I7UZA2_9PELO</name>
<dbReference type="WBParaSite" id="Csp11.Scaffold630.g20834.t1">
    <property type="protein sequence ID" value="Csp11.Scaffold630.g20834.t1"/>
    <property type="gene ID" value="Csp11.Scaffold630.g20834"/>
</dbReference>
<dbReference type="PANTHER" id="PTHR24224:SF14">
    <property type="entry name" value="G-PROTEIN COUPLED RECEPTORS FAMILY 1 PROFILE DOMAIN-CONTAINING PROTEIN"/>
    <property type="match status" value="1"/>
</dbReference>
<sequence>MPLLTFIQPSMLSEEQIYLEEWTNSSRLLFYSVISIAFFTLPVLLWSFCWIQWKKRKNPHLIPYLGAILVGNVVLLATLMGSVLMENTDVVYDTLPGPLVCKITAFLVNTSSCFIHWSWVAMYAERFCYIFFPLRFRNHSPCRTRLILLVILLISMCFQLWTPIFITGRRLDNQMDNIYCAEDPRYRGHTSLIVLLEVFTTFFLPLILTVFADISVLTWKTGVGIHLVSQEEIRTSDEARSHMRIVSSNSLRNSKTAIECNPSMPCLGDYYFVPEPS</sequence>
<feature type="domain" description="G-protein coupled receptors family 1 profile" evidence="6">
    <location>
        <begin position="64"/>
        <end position="217"/>
    </location>
</feature>
<feature type="transmembrane region" description="Helical" evidence="5">
    <location>
        <begin position="192"/>
        <end position="212"/>
    </location>
</feature>
<reference evidence="8" key="1">
    <citation type="submission" date="2016-11" db="UniProtKB">
        <authorList>
            <consortium name="WormBaseParasite"/>
        </authorList>
    </citation>
    <scope>IDENTIFICATION</scope>
</reference>
<dbReference type="InterPro" id="IPR052665">
    <property type="entry name" value="Neuropeptide-GPCR"/>
</dbReference>
<evidence type="ECO:0000256" key="1">
    <source>
        <dbReference type="ARBA" id="ARBA00004370"/>
    </source>
</evidence>
<dbReference type="GO" id="GO:0016020">
    <property type="term" value="C:membrane"/>
    <property type="evidence" value="ECO:0007669"/>
    <property type="project" value="UniProtKB-SubCell"/>
</dbReference>
<dbReference type="InterPro" id="IPR017452">
    <property type="entry name" value="GPCR_Rhodpsn_7TM"/>
</dbReference>
<feature type="transmembrane region" description="Helical" evidence="5">
    <location>
        <begin position="28"/>
        <end position="49"/>
    </location>
</feature>
<dbReference type="eggNOG" id="ENOG502TGDW">
    <property type="taxonomic scope" value="Eukaryota"/>
</dbReference>
<dbReference type="AlphaFoldDB" id="A0A1I7UZA2"/>
<keyword evidence="4 5" id="KW-0472">Membrane</keyword>
<evidence type="ECO:0000256" key="4">
    <source>
        <dbReference type="ARBA" id="ARBA00023136"/>
    </source>
</evidence>
<evidence type="ECO:0000313" key="7">
    <source>
        <dbReference type="Proteomes" id="UP000095282"/>
    </source>
</evidence>
<protein>
    <submittedName>
        <fullName evidence="8">G_PROTEIN_RECEP_F1_2 domain-containing protein</fullName>
    </submittedName>
</protein>
<accession>A0A1I7UZA2</accession>
<dbReference type="STRING" id="1561998.A0A1I7UZA2"/>
<dbReference type="PROSITE" id="PS50262">
    <property type="entry name" value="G_PROTEIN_RECEP_F1_2"/>
    <property type="match status" value="1"/>
</dbReference>
<dbReference type="SUPFAM" id="SSF81321">
    <property type="entry name" value="Family A G protein-coupled receptor-like"/>
    <property type="match status" value="1"/>
</dbReference>
<evidence type="ECO:0000259" key="6">
    <source>
        <dbReference type="PROSITE" id="PS50262"/>
    </source>
</evidence>
<organism evidence="7 8">
    <name type="scientific">Caenorhabditis tropicalis</name>
    <dbReference type="NCBI Taxonomy" id="1561998"/>
    <lineage>
        <taxon>Eukaryota</taxon>
        <taxon>Metazoa</taxon>
        <taxon>Ecdysozoa</taxon>
        <taxon>Nematoda</taxon>
        <taxon>Chromadorea</taxon>
        <taxon>Rhabditida</taxon>
        <taxon>Rhabditina</taxon>
        <taxon>Rhabditomorpha</taxon>
        <taxon>Rhabditoidea</taxon>
        <taxon>Rhabditidae</taxon>
        <taxon>Peloderinae</taxon>
        <taxon>Caenorhabditis</taxon>
    </lineage>
</organism>
<dbReference type="PANTHER" id="PTHR24224">
    <property type="entry name" value="CARDIOACCELERATORY PEPTIDE RECEPTOR-RELATED"/>
    <property type="match status" value="1"/>
</dbReference>
<dbReference type="Pfam" id="PF00001">
    <property type="entry name" value="7tm_1"/>
    <property type="match status" value="1"/>
</dbReference>
<feature type="transmembrane region" description="Helical" evidence="5">
    <location>
        <begin position="103"/>
        <end position="125"/>
    </location>
</feature>
<feature type="transmembrane region" description="Helical" evidence="5">
    <location>
        <begin position="146"/>
        <end position="166"/>
    </location>
</feature>
<dbReference type="Proteomes" id="UP000095282">
    <property type="component" value="Unplaced"/>
</dbReference>
<evidence type="ECO:0000256" key="5">
    <source>
        <dbReference type="SAM" id="Phobius"/>
    </source>
</evidence>
<feature type="transmembrane region" description="Helical" evidence="5">
    <location>
        <begin position="61"/>
        <end position="83"/>
    </location>
</feature>
<comment type="subcellular location">
    <subcellularLocation>
        <location evidence="1">Membrane</location>
    </subcellularLocation>
</comment>
<proteinExistence type="predicted"/>
<keyword evidence="2 5" id="KW-0812">Transmembrane</keyword>
<evidence type="ECO:0000256" key="2">
    <source>
        <dbReference type="ARBA" id="ARBA00022692"/>
    </source>
</evidence>
<dbReference type="GO" id="GO:0004930">
    <property type="term" value="F:G protein-coupled receptor activity"/>
    <property type="evidence" value="ECO:0007669"/>
    <property type="project" value="InterPro"/>
</dbReference>
<evidence type="ECO:0000256" key="3">
    <source>
        <dbReference type="ARBA" id="ARBA00022989"/>
    </source>
</evidence>
<keyword evidence="3 5" id="KW-1133">Transmembrane helix</keyword>
<dbReference type="Gene3D" id="1.20.1070.10">
    <property type="entry name" value="Rhodopsin 7-helix transmembrane proteins"/>
    <property type="match status" value="1"/>
</dbReference>
<keyword evidence="7" id="KW-1185">Reference proteome</keyword>
<dbReference type="InterPro" id="IPR000276">
    <property type="entry name" value="GPCR_Rhodpsn"/>
</dbReference>